<dbReference type="InterPro" id="IPR015220">
    <property type="entry name" value="Glucodextranase_N"/>
</dbReference>
<evidence type="ECO:0000313" key="4">
    <source>
        <dbReference type="Proteomes" id="UP001284601"/>
    </source>
</evidence>
<dbReference type="EMBL" id="JAWSTH010000131">
    <property type="protein sequence ID" value="MDW5598280.1"/>
    <property type="molecule type" value="Genomic_DNA"/>
</dbReference>
<reference evidence="4" key="1">
    <citation type="submission" date="2023-07" db="EMBL/GenBank/DDBJ databases">
        <title>Conexibacter stalactiti sp. nov., isolated from stalactites in a lava cave and emended description of the genus Conexibacter.</title>
        <authorList>
            <person name="Lee S.D."/>
        </authorList>
    </citation>
    <scope>NUCLEOTIDE SEQUENCE [LARGE SCALE GENOMIC DNA]</scope>
    <source>
        <strain evidence="4">KCTC 39840</strain>
    </source>
</reference>
<keyword evidence="4" id="KW-1185">Reference proteome</keyword>
<feature type="chain" id="PRO_5045136043" description="Glucodextranase N-terminal domain-containing protein" evidence="1">
    <location>
        <begin position="20"/>
        <end position="258"/>
    </location>
</feature>
<reference evidence="3 4" key="2">
    <citation type="submission" date="2023-10" db="EMBL/GenBank/DDBJ databases">
        <authorList>
            <person name="Han X.F."/>
        </authorList>
    </citation>
    <scope>NUCLEOTIDE SEQUENCE [LARGE SCALE GENOMIC DNA]</scope>
    <source>
        <strain evidence="3 4">KCTC 39840</strain>
    </source>
</reference>
<feature type="signal peptide" evidence="1">
    <location>
        <begin position="1"/>
        <end position="19"/>
    </location>
</feature>
<name>A0ABU4I0K5_9ACTN</name>
<protein>
    <recommendedName>
        <fullName evidence="2">Glucodextranase N-terminal domain-containing protein</fullName>
    </recommendedName>
</protein>
<dbReference type="Gene3D" id="2.70.98.10">
    <property type="match status" value="1"/>
</dbReference>
<gene>
    <name evidence="3" type="ORF">R7226_28235</name>
</gene>
<keyword evidence="1" id="KW-0732">Signal</keyword>
<dbReference type="InterPro" id="IPR011013">
    <property type="entry name" value="Gal_mutarotase_sf_dom"/>
</dbReference>
<dbReference type="Proteomes" id="UP001284601">
    <property type="component" value="Unassembled WGS sequence"/>
</dbReference>
<proteinExistence type="predicted"/>
<evidence type="ECO:0000259" key="2">
    <source>
        <dbReference type="Pfam" id="PF09137"/>
    </source>
</evidence>
<accession>A0ABU4I0K5</accession>
<feature type="domain" description="Glucodextranase N-terminal" evidence="2">
    <location>
        <begin position="33"/>
        <end position="218"/>
    </location>
</feature>
<dbReference type="InterPro" id="IPR014718">
    <property type="entry name" value="GH-type_carb-bd"/>
</dbReference>
<dbReference type="Pfam" id="PF09137">
    <property type="entry name" value="Glucodextran_N"/>
    <property type="match status" value="1"/>
</dbReference>
<evidence type="ECO:0000313" key="3">
    <source>
        <dbReference type="EMBL" id="MDW5598280.1"/>
    </source>
</evidence>
<evidence type="ECO:0000256" key="1">
    <source>
        <dbReference type="SAM" id="SignalP"/>
    </source>
</evidence>
<dbReference type="SUPFAM" id="SSF74650">
    <property type="entry name" value="Galactose mutarotase-like"/>
    <property type="match status" value="1"/>
</dbReference>
<feature type="non-terminal residue" evidence="3">
    <location>
        <position position="258"/>
    </location>
</feature>
<organism evidence="3 4">
    <name type="scientific">Conexibacter stalactiti</name>
    <dbReference type="NCBI Taxonomy" id="1940611"/>
    <lineage>
        <taxon>Bacteria</taxon>
        <taxon>Bacillati</taxon>
        <taxon>Actinomycetota</taxon>
        <taxon>Thermoleophilia</taxon>
        <taxon>Solirubrobacterales</taxon>
        <taxon>Conexibacteraceae</taxon>
        <taxon>Conexibacter</taxon>
    </lineage>
</organism>
<comment type="caution">
    <text evidence="3">The sequence shown here is derived from an EMBL/GenBank/DDBJ whole genome shotgun (WGS) entry which is preliminary data.</text>
</comment>
<sequence>MRRLLAALLATGLASSAGGVLVPHALAQRLPSAPGAPGVRAIWAPADKHGFGTAHQRASHVWFTLRQHELSEVYYPDLGTPALRELQFAVGSGGELAAESDGARGRVRRGAGLTFTQTTTDRGDRWRLSKTYVTDPRRATVLARVRLTSLDGRPHPLYLLADPALSNDGDDDRAVTRDGALLSWDRRAALAIRAQPALLDGTSGYAGSREPWRRLQRAVARRAVEAAGPRAPVAIRRTDAPQAGNVTQLARTQLDGRP</sequence>